<sequence length="251" mass="27444">MKLRIVLFSVFACAVPMIAQAQMLPGTESMAMPAQVDITAGGWGQIRDLDELITFGMYVLTTVILTWAIVFHPVRQASRRTLDDLLMPRLFFLYALIGMAVGFLVIQHGYIIGFVVFGIGALLRFRSNLEDPVDTVEMILVTVIGLAIGLDLPVMAILLAIVAWVFIWIGGRTKGVEVSLKADSEPDVMEAFRLLKEATSGPGWKVIHQKHVAGKTGITVVYQVSGSLSEQEIETLLTDAVPAGTECKIRL</sequence>
<accession>A0A858SNC5</accession>
<feature type="transmembrane region" description="Helical" evidence="1">
    <location>
        <begin position="91"/>
        <end position="119"/>
    </location>
</feature>
<keyword evidence="2" id="KW-0732">Signal</keyword>
<dbReference type="RefSeq" id="WP_169639530.1">
    <property type="nucleotide sequence ID" value="NZ_CP048788.1"/>
</dbReference>
<dbReference type="EMBL" id="CP048788">
    <property type="protein sequence ID" value="QJF50314.1"/>
    <property type="molecule type" value="Genomic_DNA"/>
</dbReference>
<keyword evidence="1" id="KW-0472">Membrane</keyword>
<organism evidence="3 4">
    <name type="scientific">Roseobacter ponti</name>
    <dbReference type="NCBI Taxonomy" id="1891787"/>
    <lineage>
        <taxon>Bacteria</taxon>
        <taxon>Pseudomonadati</taxon>
        <taxon>Pseudomonadota</taxon>
        <taxon>Alphaproteobacteria</taxon>
        <taxon>Rhodobacterales</taxon>
        <taxon>Roseobacteraceae</taxon>
        <taxon>Roseobacter</taxon>
    </lineage>
</organism>
<dbReference type="Proteomes" id="UP000503308">
    <property type="component" value="Chromosome"/>
</dbReference>
<protein>
    <recommendedName>
        <fullName evidence="5">DUF4956 domain-containing protein</fullName>
    </recommendedName>
</protein>
<evidence type="ECO:0000313" key="4">
    <source>
        <dbReference type="Proteomes" id="UP000503308"/>
    </source>
</evidence>
<name>A0A858SNC5_9RHOB</name>
<gene>
    <name evidence="3" type="ORF">G3256_03605</name>
</gene>
<evidence type="ECO:0000256" key="2">
    <source>
        <dbReference type="SAM" id="SignalP"/>
    </source>
</evidence>
<feature type="chain" id="PRO_5032949740" description="DUF4956 domain-containing protein" evidence="2">
    <location>
        <begin position="22"/>
        <end position="251"/>
    </location>
</feature>
<evidence type="ECO:0008006" key="5">
    <source>
        <dbReference type="Google" id="ProtNLM"/>
    </source>
</evidence>
<feature type="transmembrane region" description="Helical" evidence="1">
    <location>
        <begin position="52"/>
        <end position="71"/>
    </location>
</feature>
<feature type="transmembrane region" description="Helical" evidence="1">
    <location>
        <begin position="139"/>
        <end position="169"/>
    </location>
</feature>
<keyword evidence="1" id="KW-1133">Transmembrane helix</keyword>
<evidence type="ECO:0000256" key="1">
    <source>
        <dbReference type="SAM" id="Phobius"/>
    </source>
</evidence>
<evidence type="ECO:0000313" key="3">
    <source>
        <dbReference type="EMBL" id="QJF50314.1"/>
    </source>
</evidence>
<reference evidence="3 4" key="1">
    <citation type="submission" date="2020-02" db="EMBL/GenBank/DDBJ databases">
        <title>Genome sequence of Roseobacter ponti.</title>
        <authorList>
            <person name="Hollensteiner J."/>
            <person name="Schneider D."/>
            <person name="Poehlein A."/>
            <person name="Daniel R."/>
        </authorList>
    </citation>
    <scope>NUCLEOTIDE SEQUENCE [LARGE SCALE GENOMIC DNA]</scope>
    <source>
        <strain evidence="3 4">DSM 106830</strain>
    </source>
</reference>
<keyword evidence="4" id="KW-1185">Reference proteome</keyword>
<feature type="signal peptide" evidence="2">
    <location>
        <begin position="1"/>
        <end position="21"/>
    </location>
</feature>
<dbReference type="AlphaFoldDB" id="A0A858SNC5"/>
<proteinExistence type="predicted"/>
<dbReference type="KEGG" id="rpon:G3256_03605"/>
<keyword evidence="1" id="KW-0812">Transmembrane</keyword>